<dbReference type="PROSITE" id="PS51755">
    <property type="entry name" value="OMPR_PHOB"/>
    <property type="match status" value="1"/>
</dbReference>
<keyword evidence="7" id="KW-1185">Reference proteome</keyword>
<dbReference type="SMART" id="SM00862">
    <property type="entry name" value="Trans_reg_C"/>
    <property type="match status" value="1"/>
</dbReference>
<dbReference type="InterPro" id="IPR027417">
    <property type="entry name" value="P-loop_NTPase"/>
</dbReference>
<dbReference type="Pfam" id="PF00486">
    <property type="entry name" value="Trans_reg_C"/>
    <property type="match status" value="1"/>
</dbReference>
<dbReference type="CDD" id="cd00383">
    <property type="entry name" value="trans_reg_C"/>
    <property type="match status" value="1"/>
</dbReference>
<dbReference type="Gene3D" id="1.10.10.10">
    <property type="entry name" value="Winged helix-like DNA-binding domain superfamily/Winged helix DNA-binding domain"/>
    <property type="match status" value="1"/>
</dbReference>
<dbReference type="GO" id="GO:0006355">
    <property type="term" value="P:regulation of DNA-templated transcription"/>
    <property type="evidence" value="ECO:0007669"/>
    <property type="project" value="InterPro"/>
</dbReference>
<dbReference type="AlphaFoldDB" id="A0A1H7IF44"/>
<dbReference type="STRING" id="1233.SAMN05216387_102153"/>
<dbReference type="InterPro" id="IPR016032">
    <property type="entry name" value="Sig_transdc_resp-reg_C-effctor"/>
</dbReference>
<reference evidence="6 7" key="1">
    <citation type="submission" date="2016-10" db="EMBL/GenBank/DDBJ databases">
        <authorList>
            <person name="de Groot N.N."/>
        </authorList>
    </citation>
    <scope>NUCLEOTIDE SEQUENCE [LARGE SCALE GENOMIC DNA]</scope>
    <source>
        <strain evidence="6 7">Nv1</strain>
    </source>
</reference>
<dbReference type="PANTHER" id="PTHR16305:SF28">
    <property type="entry name" value="GUANYLATE CYCLASE DOMAIN-CONTAINING PROTEIN"/>
    <property type="match status" value="1"/>
</dbReference>
<keyword evidence="3 4" id="KW-0238">DNA-binding</keyword>
<organism evidence="6 7">
    <name type="scientific">Nitrosovibrio tenuis</name>
    <dbReference type="NCBI Taxonomy" id="1233"/>
    <lineage>
        <taxon>Bacteria</taxon>
        <taxon>Pseudomonadati</taxon>
        <taxon>Pseudomonadota</taxon>
        <taxon>Betaproteobacteria</taxon>
        <taxon>Nitrosomonadales</taxon>
        <taxon>Nitrosomonadaceae</taxon>
        <taxon>Nitrosovibrio</taxon>
    </lineage>
</organism>
<keyword evidence="1" id="KW-0547">Nucleotide-binding</keyword>
<dbReference type="PANTHER" id="PTHR16305">
    <property type="entry name" value="TESTICULAR SOLUBLE ADENYLYL CYCLASE"/>
    <property type="match status" value="1"/>
</dbReference>
<dbReference type="Gene3D" id="3.40.50.300">
    <property type="entry name" value="P-loop containing nucleotide triphosphate hydrolases"/>
    <property type="match status" value="1"/>
</dbReference>
<dbReference type="SUPFAM" id="SSF48452">
    <property type="entry name" value="TPR-like"/>
    <property type="match status" value="2"/>
</dbReference>
<dbReference type="RefSeq" id="WP_090827144.1">
    <property type="nucleotide sequence ID" value="NZ_FOBH01000002.1"/>
</dbReference>
<dbReference type="Gene3D" id="1.25.40.10">
    <property type="entry name" value="Tetratricopeptide repeat domain"/>
    <property type="match status" value="1"/>
</dbReference>
<dbReference type="GO" id="GO:0005524">
    <property type="term" value="F:ATP binding"/>
    <property type="evidence" value="ECO:0007669"/>
    <property type="project" value="UniProtKB-KW"/>
</dbReference>
<dbReference type="GO" id="GO:0003677">
    <property type="term" value="F:DNA binding"/>
    <property type="evidence" value="ECO:0007669"/>
    <property type="project" value="UniProtKB-UniRule"/>
</dbReference>
<dbReference type="SUPFAM" id="SSF52540">
    <property type="entry name" value="P-loop containing nucleoside triphosphate hydrolases"/>
    <property type="match status" value="1"/>
</dbReference>
<gene>
    <name evidence="6" type="ORF">SAMN05216387_102153</name>
</gene>
<evidence type="ECO:0000256" key="1">
    <source>
        <dbReference type="ARBA" id="ARBA00022741"/>
    </source>
</evidence>
<evidence type="ECO:0000256" key="4">
    <source>
        <dbReference type="PROSITE-ProRule" id="PRU01091"/>
    </source>
</evidence>
<dbReference type="EMBL" id="FOBH01000002">
    <property type="protein sequence ID" value="SEK61131.1"/>
    <property type="molecule type" value="Genomic_DNA"/>
</dbReference>
<dbReference type="GO" id="GO:0000160">
    <property type="term" value="P:phosphorelay signal transduction system"/>
    <property type="evidence" value="ECO:0007669"/>
    <property type="project" value="InterPro"/>
</dbReference>
<dbReference type="InterPro" id="IPR011990">
    <property type="entry name" value="TPR-like_helical_dom_sf"/>
</dbReference>
<dbReference type="Proteomes" id="UP000198620">
    <property type="component" value="Unassembled WGS sequence"/>
</dbReference>
<evidence type="ECO:0000256" key="3">
    <source>
        <dbReference type="ARBA" id="ARBA00023125"/>
    </source>
</evidence>
<evidence type="ECO:0000256" key="2">
    <source>
        <dbReference type="ARBA" id="ARBA00022840"/>
    </source>
</evidence>
<sequence length="1036" mass="116335">MQINCWEFHPFRLDKANATLWRNDQVVPLRPKSFAALCYLIERHGQLVTKDELLDAVWQHRCVGEAVLKVCINELRQVLGDDAHAPTYLVTAARRGYRFAAPVTEIQPAKKTEESAISARREDRLTNRSGYWIDRDLVQAKLLTIWQKSLERLRQVVFLTGEPGIGKTTLIEMFLDQVGDYAPMVLRMRCVKHFGQGEALLPMIEAMEKHCRAPGGSKLIESLRRHAPVWLAQFPSVLKLEEREALQREIFGASRERMVREGCELLEALSKDTPLIAVLEDLHWSDHATLDFLSLLARRNEPVPIMIVASYRPVDASLHTHPIALIHDELQMRGVSSEIAVDPFSLDEVKGYLIRRFPDIEIPDSVSQALFTRTGGLPLFVSNLTEYLVSQHQGWPLSPDIVVDKALPDTIRRVIEREIERLSFDEQHLLGVASAIGSHFSAILLSAVLDIQMAEVDRCCDTLVRRGHILLSDGMERGVQGEAVCNYAFRHALYVEVLYQRLSAGELIRLHLRIGECLERLHGKQDLKYAAELSLHFEKGWDWNRAVGYLTQAAANAAQRFANREAYDYLVRALGMVERLPQEKQAETRIDLLKHSSAIRRSMGEIAGAKADLENMLATAKASGNRRAEVLALLELSRVSVWLDRRECLELAEQAMARSKDLDDGILQSLVKGMWGGLNLLFGPWCADYARACHKAMNVARTSSNPLVLHSRLTQHIYIELLASNYRSACTTAEEALALSRTLGDGYIFMVGHYYYGLALLHLGEWGKLRQIAEESRRAFERNCNDATLPLRLHGQILTAWLYVEACDFESAKTYCEEALPPNLGPWAVFISVHFSAIYGKALLGIGDYAGAIRCFETFFKAEENDSLPISRNYSFPACQGASEAWLSVGDFEKARHYAQRLHDLAAGAPENTYLALSYWLFAEIAIKEEALNEASLHVTNALNIVESSEVPLAAWRVYGAAEKLDHRLGNIGTAHVCQYKKQQAIKKLLGSLQDSDPLREHLWSSTGTNVPVVIDGSVQITPRQAGLNVNLVDAA</sequence>
<keyword evidence="2" id="KW-0067">ATP-binding</keyword>
<dbReference type="Pfam" id="PF13191">
    <property type="entry name" value="AAA_16"/>
    <property type="match status" value="1"/>
</dbReference>
<evidence type="ECO:0000259" key="5">
    <source>
        <dbReference type="PROSITE" id="PS51755"/>
    </source>
</evidence>
<feature type="domain" description="OmpR/PhoB-type" evidence="5">
    <location>
        <begin position="3"/>
        <end position="101"/>
    </location>
</feature>
<accession>A0A1H7IF44</accession>
<dbReference type="InterPro" id="IPR036388">
    <property type="entry name" value="WH-like_DNA-bd_sf"/>
</dbReference>
<proteinExistence type="predicted"/>
<feature type="DNA-binding region" description="OmpR/PhoB-type" evidence="4">
    <location>
        <begin position="3"/>
        <end position="101"/>
    </location>
</feature>
<evidence type="ECO:0000313" key="7">
    <source>
        <dbReference type="Proteomes" id="UP000198620"/>
    </source>
</evidence>
<name>A0A1H7IF44_9PROT</name>
<dbReference type="InterPro" id="IPR041664">
    <property type="entry name" value="AAA_16"/>
</dbReference>
<dbReference type="GO" id="GO:0004016">
    <property type="term" value="F:adenylate cyclase activity"/>
    <property type="evidence" value="ECO:0007669"/>
    <property type="project" value="TreeGrafter"/>
</dbReference>
<evidence type="ECO:0000313" key="6">
    <source>
        <dbReference type="EMBL" id="SEK61131.1"/>
    </source>
</evidence>
<dbReference type="GO" id="GO:0005737">
    <property type="term" value="C:cytoplasm"/>
    <property type="evidence" value="ECO:0007669"/>
    <property type="project" value="TreeGrafter"/>
</dbReference>
<dbReference type="OrthoDB" id="51325at2"/>
<dbReference type="SUPFAM" id="SSF46894">
    <property type="entry name" value="C-terminal effector domain of the bipartite response regulators"/>
    <property type="match status" value="1"/>
</dbReference>
<protein>
    <submittedName>
        <fullName evidence="6">Predicted ATPase</fullName>
    </submittedName>
</protein>
<dbReference type="InterPro" id="IPR001867">
    <property type="entry name" value="OmpR/PhoB-type_DNA-bd"/>
</dbReference>